<name>A0A5B7IP34_PORTR</name>
<proteinExistence type="predicted"/>
<dbReference type="EMBL" id="VSRR010073950">
    <property type="protein sequence ID" value="MPC87251.1"/>
    <property type="molecule type" value="Genomic_DNA"/>
</dbReference>
<evidence type="ECO:0000313" key="2">
    <source>
        <dbReference type="Proteomes" id="UP000324222"/>
    </source>
</evidence>
<keyword evidence="2" id="KW-1185">Reference proteome</keyword>
<dbReference type="AlphaFoldDB" id="A0A5B7IP34"/>
<evidence type="ECO:0000313" key="1">
    <source>
        <dbReference type="EMBL" id="MPC87251.1"/>
    </source>
</evidence>
<organism evidence="1 2">
    <name type="scientific">Portunus trituberculatus</name>
    <name type="common">Swimming crab</name>
    <name type="synonym">Neptunus trituberculatus</name>
    <dbReference type="NCBI Taxonomy" id="210409"/>
    <lineage>
        <taxon>Eukaryota</taxon>
        <taxon>Metazoa</taxon>
        <taxon>Ecdysozoa</taxon>
        <taxon>Arthropoda</taxon>
        <taxon>Crustacea</taxon>
        <taxon>Multicrustacea</taxon>
        <taxon>Malacostraca</taxon>
        <taxon>Eumalacostraca</taxon>
        <taxon>Eucarida</taxon>
        <taxon>Decapoda</taxon>
        <taxon>Pleocyemata</taxon>
        <taxon>Brachyura</taxon>
        <taxon>Eubrachyura</taxon>
        <taxon>Portunoidea</taxon>
        <taxon>Portunidae</taxon>
        <taxon>Portuninae</taxon>
        <taxon>Portunus</taxon>
    </lineage>
</organism>
<reference evidence="1 2" key="1">
    <citation type="submission" date="2019-05" db="EMBL/GenBank/DDBJ databases">
        <title>Another draft genome of Portunus trituberculatus and its Hox gene families provides insights of decapod evolution.</title>
        <authorList>
            <person name="Jeong J.-H."/>
            <person name="Song I."/>
            <person name="Kim S."/>
            <person name="Choi T."/>
            <person name="Kim D."/>
            <person name="Ryu S."/>
            <person name="Kim W."/>
        </authorList>
    </citation>
    <scope>NUCLEOTIDE SEQUENCE [LARGE SCALE GENOMIC DNA]</scope>
    <source>
        <tissue evidence="1">Muscle</tissue>
    </source>
</reference>
<protein>
    <submittedName>
        <fullName evidence="1">Uncharacterized protein</fullName>
    </submittedName>
</protein>
<dbReference type="Proteomes" id="UP000324222">
    <property type="component" value="Unassembled WGS sequence"/>
</dbReference>
<gene>
    <name evidence="1" type="ORF">E2C01_082108</name>
</gene>
<sequence>MPPPPPQHQIWRCSQRNQPAHMLHYLANVNFRVYALQQEGASPPSLGLVIKQDDKNIHEVRSRVEARKSLARCDDFPSDIVALSGAQTFINSHGLV</sequence>
<accession>A0A5B7IP34</accession>
<comment type="caution">
    <text evidence="1">The sequence shown here is derived from an EMBL/GenBank/DDBJ whole genome shotgun (WGS) entry which is preliminary data.</text>
</comment>